<feature type="chain" id="PRO_5024942440" evidence="1">
    <location>
        <begin position="29"/>
        <end position="67"/>
    </location>
</feature>
<protein>
    <submittedName>
        <fullName evidence="2">Uncharacterized protein</fullName>
    </submittedName>
</protein>
<keyword evidence="1" id="KW-0732">Signal</keyword>
<proteinExistence type="predicted"/>
<evidence type="ECO:0000313" key="3">
    <source>
        <dbReference type="Proteomes" id="UP000325787"/>
    </source>
</evidence>
<evidence type="ECO:0000256" key="1">
    <source>
        <dbReference type="SAM" id="SignalP"/>
    </source>
</evidence>
<sequence>MNRTCRILAAAVCLSAILLPGLVGTANAETVRCPDVDAGVASADCRITYSGSGTAPFQVDLAIGFGG</sequence>
<feature type="signal peptide" evidence="1">
    <location>
        <begin position="1"/>
        <end position="28"/>
    </location>
</feature>
<gene>
    <name evidence="2" type="ORF">EKG83_28100</name>
</gene>
<keyword evidence="3" id="KW-1185">Reference proteome</keyword>
<dbReference type="AlphaFoldDB" id="A0A5Q0H3A8"/>
<dbReference type="Proteomes" id="UP000325787">
    <property type="component" value="Chromosome"/>
</dbReference>
<evidence type="ECO:0000313" key="2">
    <source>
        <dbReference type="EMBL" id="QFZ20747.1"/>
    </source>
</evidence>
<dbReference type="RefSeq" id="WP_153278505.1">
    <property type="nucleotide sequence ID" value="NZ_CP034550.1"/>
</dbReference>
<dbReference type="EMBL" id="CP034550">
    <property type="protein sequence ID" value="QFZ20747.1"/>
    <property type="molecule type" value="Genomic_DNA"/>
</dbReference>
<accession>A0A5Q0H3A8</accession>
<dbReference type="KEGG" id="ssyi:EKG83_28100"/>
<name>A0A5Q0H3A8_SACSY</name>
<reference evidence="3" key="1">
    <citation type="journal article" date="2021" name="Curr. Microbiol.">
        <title>Complete genome of nocamycin-producing strain Saccharothrix syringae NRRL B-16468 reveals the biosynthetic potential for secondary metabolites.</title>
        <authorList>
            <person name="Mo X."/>
            <person name="Yang S."/>
        </authorList>
    </citation>
    <scope>NUCLEOTIDE SEQUENCE [LARGE SCALE GENOMIC DNA]</scope>
    <source>
        <strain evidence="3">ATCC 51364 / DSM 43886 / JCM 6844 / KCTC 9398 / NBRC 14523 / NRRL B-16468 / INA 2240</strain>
    </source>
</reference>
<organism evidence="2 3">
    <name type="scientific">Saccharothrix syringae</name>
    <name type="common">Nocardiopsis syringae</name>
    <dbReference type="NCBI Taxonomy" id="103733"/>
    <lineage>
        <taxon>Bacteria</taxon>
        <taxon>Bacillati</taxon>
        <taxon>Actinomycetota</taxon>
        <taxon>Actinomycetes</taxon>
        <taxon>Pseudonocardiales</taxon>
        <taxon>Pseudonocardiaceae</taxon>
        <taxon>Saccharothrix</taxon>
    </lineage>
</organism>